<organism evidence="7 8">
    <name type="scientific">Occultella aeris</name>
    <dbReference type="NCBI Taxonomy" id="2761496"/>
    <lineage>
        <taxon>Bacteria</taxon>
        <taxon>Bacillati</taxon>
        <taxon>Actinomycetota</taxon>
        <taxon>Actinomycetes</taxon>
        <taxon>Micrococcales</taxon>
        <taxon>Ruaniaceae</taxon>
        <taxon>Occultella</taxon>
    </lineage>
</organism>
<dbReference type="InterPro" id="IPR050438">
    <property type="entry name" value="LMW_PTPase"/>
</dbReference>
<dbReference type="Gene3D" id="3.40.50.2300">
    <property type="match status" value="1"/>
</dbReference>
<dbReference type="AlphaFoldDB" id="A0A7M4DEA8"/>
<feature type="active site" description="Proton donor" evidence="5">
    <location>
        <position position="135"/>
    </location>
</feature>
<accession>A0A7M4DEA8</accession>
<evidence type="ECO:0000313" key="7">
    <source>
        <dbReference type="EMBL" id="VZO35222.1"/>
    </source>
</evidence>
<dbReference type="SUPFAM" id="SSF52788">
    <property type="entry name" value="Phosphotyrosine protein phosphatases I"/>
    <property type="match status" value="1"/>
</dbReference>
<dbReference type="Pfam" id="PF01451">
    <property type="entry name" value="LMWPc"/>
    <property type="match status" value="1"/>
</dbReference>
<dbReference type="InterPro" id="IPR017867">
    <property type="entry name" value="Tyr_phospatase_low_mol_wt"/>
</dbReference>
<evidence type="ECO:0000256" key="4">
    <source>
        <dbReference type="ARBA" id="ARBA00022912"/>
    </source>
</evidence>
<feature type="active site" evidence="5">
    <location>
        <position position="23"/>
    </location>
</feature>
<gene>
    <name evidence="7" type="primary">ptpA_1</name>
    <name evidence="7" type="ORF">HALOF300_00448</name>
</gene>
<keyword evidence="8" id="KW-1185">Reference proteome</keyword>
<dbReference type="PANTHER" id="PTHR11717:SF7">
    <property type="entry name" value="LOW MOLECULAR WEIGHT PHOSPHOTYROSINE PROTEIN PHOSPHATASE"/>
    <property type="match status" value="1"/>
</dbReference>
<comment type="similarity">
    <text evidence="1">Belongs to the low molecular weight phosphotyrosine protein phosphatase family.</text>
</comment>
<evidence type="ECO:0000256" key="3">
    <source>
        <dbReference type="ARBA" id="ARBA00022801"/>
    </source>
</evidence>
<evidence type="ECO:0000256" key="1">
    <source>
        <dbReference type="ARBA" id="ARBA00011063"/>
    </source>
</evidence>
<dbReference type="SMART" id="SM00226">
    <property type="entry name" value="LMWPc"/>
    <property type="match status" value="1"/>
</dbReference>
<dbReference type="InterPro" id="IPR023485">
    <property type="entry name" value="Ptyr_pPase"/>
</dbReference>
<sequence length="167" mass="18247">MATMAGMSAPFTIAVVCTGNICRSPIGEAVIRDAIADAGLTDRVRVFSAGTGDWHLGEDADHRALSVLTQKGHHLTDHRARRFAAADFAVADLVLALDQSHVDTLRRLAPDPDAQEKVRLLRSFDPDREDDEVADPYYGDRRDFEISYAEILAAAPGIVAHVRERLA</sequence>
<feature type="active site" description="Nucleophile" evidence="5">
    <location>
        <position position="17"/>
    </location>
</feature>
<protein>
    <recommendedName>
        <fullName evidence="2">protein-tyrosine-phosphatase</fullName>
        <ecNumber evidence="2">3.1.3.48</ecNumber>
    </recommendedName>
</protein>
<keyword evidence="3 7" id="KW-0378">Hydrolase</keyword>
<dbReference type="EMBL" id="CACRYJ010000006">
    <property type="protein sequence ID" value="VZO35222.1"/>
    <property type="molecule type" value="Genomic_DNA"/>
</dbReference>
<dbReference type="EC" id="3.1.3.48" evidence="2"/>
<evidence type="ECO:0000259" key="6">
    <source>
        <dbReference type="SMART" id="SM00226"/>
    </source>
</evidence>
<reference evidence="7 8" key="1">
    <citation type="submission" date="2019-11" db="EMBL/GenBank/DDBJ databases">
        <authorList>
            <person name="Criscuolo A."/>
        </authorList>
    </citation>
    <scope>NUCLEOTIDE SEQUENCE [LARGE SCALE GENOMIC DNA]</scope>
    <source>
        <strain evidence="7">CIP111667</strain>
    </source>
</reference>
<comment type="caution">
    <text evidence="7">The sequence shown here is derived from an EMBL/GenBank/DDBJ whole genome shotgun (WGS) entry which is preliminary data.</text>
</comment>
<dbReference type="CDD" id="cd16343">
    <property type="entry name" value="LMWPTP"/>
    <property type="match status" value="1"/>
</dbReference>
<feature type="domain" description="Phosphotyrosine protein phosphatase I" evidence="6">
    <location>
        <begin position="11"/>
        <end position="161"/>
    </location>
</feature>
<proteinExistence type="inferred from homology"/>
<keyword evidence="4" id="KW-0904">Protein phosphatase</keyword>
<evidence type="ECO:0000313" key="8">
    <source>
        <dbReference type="Proteomes" id="UP000419743"/>
    </source>
</evidence>
<dbReference type="Proteomes" id="UP000419743">
    <property type="component" value="Unassembled WGS sequence"/>
</dbReference>
<evidence type="ECO:0000256" key="2">
    <source>
        <dbReference type="ARBA" id="ARBA00013064"/>
    </source>
</evidence>
<name>A0A7M4DEA8_9MICO</name>
<dbReference type="GO" id="GO:0004725">
    <property type="term" value="F:protein tyrosine phosphatase activity"/>
    <property type="evidence" value="ECO:0007669"/>
    <property type="project" value="UniProtKB-EC"/>
</dbReference>
<dbReference type="PANTHER" id="PTHR11717">
    <property type="entry name" value="LOW MOLECULAR WEIGHT PROTEIN TYROSINE PHOSPHATASE"/>
    <property type="match status" value="1"/>
</dbReference>
<dbReference type="PRINTS" id="PR00719">
    <property type="entry name" value="LMWPTPASE"/>
</dbReference>
<dbReference type="InterPro" id="IPR036196">
    <property type="entry name" value="Ptyr_pPase_sf"/>
</dbReference>
<evidence type="ECO:0000256" key="5">
    <source>
        <dbReference type="PIRSR" id="PIRSR617867-1"/>
    </source>
</evidence>